<proteinExistence type="predicted"/>
<dbReference type="RefSeq" id="WP_056988023.1">
    <property type="nucleotide sequence ID" value="NZ_JQBK01000003.1"/>
</dbReference>
<dbReference type="EMBL" id="JQBK01000003">
    <property type="protein sequence ID" value="KRN88033.1"/>
    <property type="molecule type" value="Genomic_DNA"/>
</dbReference>
<organism evidence="1 2">
    <name type="scientific">Ligilactobacillus acidipiscis</name>
    <dbReference type="NCBI Taxonomy" id="89059"/>
    <lineage>
        <taxon>Bacteria</taxon>
        <taxon>Bacillati</taxon>
        <taxon>Bacillota</taxon>
        <taxon>Bacilli</taxon>
        <taxon>Lactobacillales</taxon>
        <taxon>Lactobacillaceae</taxon>
        <taxon>Ligilactobacillus</taxon>
    </lineage>
</organism>
<dbReference type="OrthoDB" id="9762826at2"/>
<protein>
    <submittedName>
        <fullName evidence="1">Uncharacterized protein</fullName>
    </submittedName>
</protein>
<reference evidence="1 2" key="1">
    <citation type="journal article" date="2015" name="Genome Announc.">
        <title>Expanding the biotechnology potential of lactobacilli through comparative genomics of 213 strains and associated genera.</title>
        <authorList>
            <person name="Sun Z."/>
            <person name="Harris H.M."/>
            <person name="McCann A."/>
            <person name="Guo C."/>
            <person name="Argimon S."/>
            <person name="Zhang W."/>
            <person name="Yang X."/>
            <person name="Jeffery I.B."/>
            <person name="Cooney J.C."/>
            <person name="Kagawa T.F."/>
            <person name="Liu W."/>
            <person name="Song Y."/>
            <person name="Salvetti E."/>
            <person name="Wrobel A."/>
            <person name="Rasinkangas P."/>
            <person name="Parkhill J."/>
            <person name="Rea M.C."/>
            <person name="O'Sullivan O."/>
            <person name="Ritari J."/>
            <person name="Douillard F.P."/>
            <person name="Paul Ross R."/>
            <person name="Yang R."/>
            <person name="Briner A.E."/>
            <person name="Felis G.E."/>
            <person name="de Vos W.M."/>
            <person name="Barrangou R."/>
            <person name="Klaenhammer T.R."/>
            <person name="Caufield P.W."/>
            <person name="Cui Y."/>
            <person name="Zhang H."/>
            <person name="O'Toole P.W."/>
        </authorList>
    </citation>
    <scope>NUCLEOTIDE SEQUENCE [LARGE SCALE GENOMIC DNA]</scope>
    <source>
        <strain evidence="1 2">DSM 15353</strain>
    </source>
</reference>
<evidence type="ECO:0000313" key="1">
    <source>
        <dbReference type="EMBL" id="KRN88033.1"/>
    </source>
</evidence>
<evidence type="ECO:0000313" key="2">
    <source>
        <dbReference type="Proteomes" id="UP000051491"/>
    </source>
</evidence>
<gene>
    <name evidence="1" type="ORF">IV43_GL001174</name>
</gene>
<dbReference type="Proteomes" id="UP000051491">
    <property type="component" value="Unassembled WGS sequence"/>
</dbReference>
<dbReference type="PATRIC" id="fig|89059.3.peg.1273"/>
<accession>A0A0R2KF69</accession>
<dbReference type="AlphaFoldDB" id="A0A0R2KF69"/>
<sequence>MDQKDIETIAISKVKVSLTSNAYLSPFLNENDKEPSWDGQIYLYKKEGKRKADIEGRVSVQVKGKETDVTSKKQIKYPAQISDLKNYNTDGGVIFFVVYLKDDQNYKIYYDTLEPVKLNKILYGVGKEQKTKTITLKSFPKNKQVVRDIFRNFNLNKKRQMSFTSDPSEYLQNIEKDIPKGKYEMILTGYGLYKEKNNFLDLDNFSKYNTPYFYLQEKESGLPPIPLDPDNISVIQYSEQNVEISIKNTVFYKKIRRTFDKSDKNKVLVYFSKHVYLILNRKSSNLDFRFKESNLLREASLDLRFVVGVIENKGFSMDGTWIDFSKSINSDSPDMKRIYEDYKKQNETVQALDTLGINKDIDIDKLSSQDLKKLDIIWIGIGKKEIVHGIKEEKSGFVKFSFDKVNVMLFLYYDSEEKGHKVINPFNSLSSSEIDIAFKTEENEYIQVSPFVVLTEKDIESIDNIDFSKITSSFKKFGMTKEFFPDANGLLLAMLLAFDSIRYEEEKKAKALIDSALDLASWLLELNKQNNYDNSLNCQVNYLQTVRRIGSLTTEQKKELVSISEQGELSLEEKIAVNILLENKNVTNIFLEELKENNEEFETFKSWPIWNLVTE</sequence>
<comment type="caution">
    <text evidence="1">The sequence shown here is derived from an EMBL/GenBank/DDBJ whole genome shotgun (WGS) entry which is preliminary data.</text>
</comment>
<name>A0A0R2KF69_9LACO</name>